<evidence type="ECO:0000313" key="4">
    <source>
        <dbReference type="RefSeq" id="XP_005343458.1"/>
    </source>
</evidence>
<gene>
    <name evidence="4" type="primary">Samd15</name>
</gene>
<dbReference type="InterPro" id="IPR013761">
    <property type="entry name" value="SAM/pointed_sf"/>
</dbReference>
<feature type="compositionally biased region" description="Basic and acidic residues" evidence="1">
    <location>
        <begin position="47"/>
        <end position="57"/>
    </location>
</feature>
<dbReference type="SUPFAM" id="SSF47769">
    <property type="entry name" value="SAM/Pointed domain"/>
    <property type="match status" value="1"/>
</dbReference>
<name>A0ABM0KC45_MICOH</name>
<feature type="region of interest" description="Disordered" evidence="1">
    <location>
        <begin position="510"/>
        <end position="537"/>
    </location>
</feature>
<feature type="compositionally biased region" description="Polar residues" evidence="1">
    <location>
        <begin position="149"/>
        <end position="158"/>
    </location>
</feature>
<feature type="compositionally biased region" description="Basic residues" evidence="1">
    <location>
        <begin position="21"/>
        <end position="31"/>
    </location>
</feature>
<feature type="domain" description="SAM" evidence="2">
    <location>
        <begin position="603"/>
        <end position="666"/>
    </location>
</feature>
<evidence type="ECO:0000313" key="3">
    <source>
        <dbReference type="Proteomes" id="UP000694915"/>
    </source>
</evidence>
<feature type="region of interest" description="Disordered" evidence="1">
    <location>
        <begin position="1"/>
        <end position="97"/>
    </location>
</feature>
<accession>A0ABM0KC45</accession>
<organism evidence="3 4">
    <name type="scientific">Microtus ochrogaster</name>
    <name type="common">Prairie vole</name>
    <dbReference type="NCBI Taxonomy" id="79684"/>
    <lineage>
        <taxon>Eukaryota</taxon>
        <taxon>Metazoa</taxon>
        <taxon>Chordata</taxon>
        <taxon>Craniata</taxon>
        <taxon>Vertebrata</taxon>
        <taxon>Euteleostomi</taxon>
        <taxon>Mammalia</taxon>
        <taxon>Eutheria</taxon>
        <taxon>Euarchontoglires</taxon>
        <taxon>Glires</taxon>
        <taxon>Rodentia</taxon>
        <taxon>Myomorpha</taxon>
        <taxon>Muroidea</taxon>
        <taxon>Cricetidae</taxon>
        <taxon>Arvicolinae</taxon>
        <taxon>Microtus</taxon>
    </lineage>
</organism>
<evidence type="ECO:0000259" key="2">
    <source>
        <dbReference type="PROSITE" id="PS50105"/>
    </source>
</evidence>
<dbReference type="CDD" id="cd09530">
    <property type="entry name" value="SAM_Samd14"/>
    <property type="match status" value="1"/>
</dbReference>
<protein>
    <submittedName>
        <fullName evidence="4">Sterile alpha motif domain-containing protein 15</fullName>
    </submittedName>
</protein>
<dbReference type="Proteomes" id="UP000694915">
    <property type="component" value="Chromosome 1"/>
</dbReference>
<feature type="compositionally biased region" description="Basic and acidic residues" evidence="1">
    <location>
        <begin position="295"/>
        <end position="350"/>
    </location>
</feature>
<feature type="compositionally biased region" description="Basic and acidic residues" evidence="1">
    <location>
        <begin position="365"/>
        <end position="405"/>
    </location>
</feature>
<dbReference type="RefSeq" id="XP_005343458.1">
    <property type="nucleotide sequence ID" value="XM_005343401.3"/>
</dbReference>
<evidence type="ECO:0000256" key="1">
    <source>
        <dbReference type="SAM" id="MobiDB-lite"/>
    </source>
</evidence>
<feature type="region of interest" description="Disordered" evidence="1">
    <location>
        <begin position="720"/>
        <end position="765"/>
    </location>
</feature>
<feature type="region of interest" description="Disordered" evidence="1">
    <location>
        <begin position="141"/>
        <end position="494"/>
    </location>
</feature>
<feature type="compositionally biased region" description="Acidic residues" evidence="1">
    <location>
        <begin position="1"/>
        <end position="15"/>
    </location>
</feature>
<feature type="compositionally biased region" description="Basic and acidic residues" evidence="1">
    <location>
        <begin position="254"/>
        <end position="271"/>
    </location>
</feature>
<feature type="compositionally biased region" description="Basic and acidic residues" evidence="1">
    <location>
        <begin position="510"/>
        <end position="520"/>
    </location>
</feature>
<dbReference type="Pfam" id="PF07647">
    <property type="entry name" value="SAM_2"/>
    <property type="match status" value="1"/>
</dbReference>
<proteinExistence type="predicted"/>
<feature type="compositionally biased region" description="Basic and acidic residues" evidence="1">
    <location>
        <begin position="79"/>
        <end position="90"/>
    </location>
</feature>
<dbReference type="PANTHER" id="PTHR46829">
    <property type="entry name" value="STERILE ALPHA MOTIF DOMAIN-CONTAINING PROTEIN 15"/>
    <property type="match status" value="1"/>
</dbReference>
<dbReference type="PROSITE" id="PS50105">
    <property type="entry name" value="SAM_DOMAIN"/>
    <property type="match status" value="1"/>
</dbReference>
<reference evidence="4" key="1">
    <citation type="submission" date="2025-08" db="UniProtKB">
        <authorList>
            <consortium name="RefSeq"/>
        </authorList>
    </citation>
    <scope>IDENTIFICATION</scope>
</reference>
<dbReference type="GeneID" id="101987256"/>
<dbReference type="Gene3D" id="1.10.150.50">
    <property type="entry name" value="Transcription Factor, Ets-1"/>
    <property type="match status" value="1"/>
</dbReference>
<dbReference type="PANTHER" id="PTHR46829:SF1">
    <property type="entry name" value="STERILE ALPHA MOTIF DOMAIN-CONTAINING PROTEIN 15"/>
    <property type="match status" value="1"/>
</dbReference>
<feature type="compositionally biased region" description="Basic and acidic residues" evidence="1">
    <location>
        <begin position="220"/>
        <end position="244"/>
    </location>
</feature>
<dbReference type="SMART" id="SM00454">
    <property type="entry name" value="SAM"/>
    <property type="match status" value="1"/>
</dbReference>
<feature type="compositionally biased region" description="Basic and acidic residues" evidence="1">
    <location>
        <begin position="427"/>
        <end position="438"/>
    </location>
</feature>
<dbReference type="InterPro" id="IPR001660">
    <property type="entry name" value="SAM"/>
</dbReference>
<sequence length="765" mass="86126">MAEVPEDYDSDQDETQEPKRTKSPRSRKLHTFKSDTVVEVTPEMLPEIDREPEKFKTEEDDFEEGKPGNAENVLQESARTPEEEIPKETNMDLPSQTEAEITQVLKLETSWEAGREDLEVPVDEKHEEPDLQPPDVSVDLLFTEAPAETDTQLPTETKTPVAMSSEKILTLPEETGQEVPKQSRSKGDEEIGPEQNTVDFPSEKPRKSVEEEDLPPLKMTKSEITKTQEESAEEKSTEPSEVTKPEFPGQTLRKSTEEVDIKPPEEIRIKSIEQIGTEQQPEQIKPKFPGQKPKQSIEEKVPALLEKLKQEFSGEESRKPTDEARLELSERATSEVPKETQSSIEEKIPETLEVAALGLPEEIEPDVHGETQKKSVEEKVPETSEDRKPAGQKEKQRKSSEKSESKGTLIESSKKKAPVLQEQMDADLPKKKLQKSTEETGQGPPQMTKPEVQEKSQPAPTKELELSNKPKPGKSATELPKDHRPGPSKLKYPVGKDELVFPEYHKKMAEKETNKAKTESEFMVSSPRESVESGGTDYEPHDELLKVLQTEINEVHPTDPASESCIELRDSITEKKVVVLPQGSENETKINKSVSPPFEHLKWTAENVAEWIGELGFPQYKECFTANFINGPKLIYVNCCNLPQMGITDFEDMKTISRHTRELLGIEEPLFSRSISLPYRDNIGLFLEQKGHSGVNSDSLTLSEFVKAAGLQEYEPELDALEKHESSLPDSSQEENKAALLQNTSCGKEWAPLSEEQQKKPFHST</sequence>
<keyword evidence="3" id="KW-1185">Reference proteome</keyword>